<dbReference type="InterPro" id="IPR020846">
    <property type="entry name" value="MFS_dom"/>
</dbReference>
<sequence>MTRARRAATPATPAARSAARAPVAPAAPVPAGSVSSITQPRRALAVAAVATVLALVAFTAPLATVGSVATAVGADVGGRTWILSSMGIGLGAALLTAGAFADDRGRRRVLVAGLVVLSASSIAAALAGSTLAFVLARVAQGVGAAAVVAASLGLVAHWFEPGSARAAASGVWGASVGAGIALGPLLASSLDRWATWREVYWLLAVAALGLAVLAQRGLEETRSHERCPLDVPGALLLALATVTFLAALVEGRTGWARPDVLVLLGVAAVAAVAFAVVEARVAAPMVDPALLRNGRFVAATVAGLATGAGIIGLLSFLPGFLALALGLAPTTAAVLFLTWSGTSVAFALVARRLPASWSGRRQLAGSLVVVAIGQLALSGLTPGESWVRFVPGLLVAGIGSGVLNAALGREAVASVPPGRGGMGSGANNTARYLGSSVGVTVVSVLVAAHASSGAGAAGLVSGWNAAACVTAGVSLAGAAVVWVTILADRRSGG</sequence>
<feature type="transmembrane region" description="Helical" evidence="5">
    <location>
        <begin position="141"/>
        <end position="159"/>
    </location>
</feature>
<keyword evidence="2 5" id="KW-0812">Transmembrane</keyword>
<dbReference type="Proteomes" id="UP001597046">
    <property type="component" value="Unassembled WGS sequence"/>
</dbReference>
<feature type="domain" description="Major facilitator superfamily (MFS) profile" evidence="6">
    <location>
        <begin position="43"/>
        <end position="489"/>
    </location>
</feature>
<protein>
    <submittedName>
        <fullName evidence="7">MFS transporter</fullName>
    </submittedName>
</protein>
<feature type="transmembrane region" description="Helical" evidence="5">
    <location>
        <begin position="166"/>
        <end position="187"/>
    </location>
</feature>
<keyword evidence="8" id="KW-1185">Reference proteome</keyword>
<dbReference type="Gene3D" id="1.20.1250.20">
    <property type="entry name" value="MFS general substrate transporter like domains"/>
    <property type="match status" value="1"/>
</dbReference>
<feature type="transmembrane region" description="Helical" evidence="5">
    <location>
        <begin position="199"/>
        <end position="218"/>
    </location>
</feature>
<dbReference type="InterPro" id="IPR011701">
    <property type="entry name" value="MFS"/>
</dbReference>
<organism evidence="7 8">
    <name type="scientific">Terrabacter terrigena</name>
    <dbReference type="NCBI Taxonomy" id="574718"/>
    <lineage>
        <taxon>Bacteria</taxon>
        <taxon>Bacillati</taxon>
        <taxon>Actinomycetota</taxon>
        <taxon>Actinomycetes</taxon>
        <taxon>Micrococcales</taxon>
        <taxon>Intrasporangiaceae</taxon>
        <taxon>Terrabacter</taxon>
    </lineage>
</organism>
<evidence type="ECO:0000256" key="4">
    <source>
        <dbReference type="ARBA" id="ARBA00023136"/>
    </source>
</evidence>
<name>A0ABW3MW37_9MICO</name>
<dbReference type="RefSeq" id="WP_386052817.1">
    <property type="nucleotide sequence ID" value="NZ_JBHTKH010000006.1"/>
</dbReference>
<dbReference type="Gene3D" id="1.20.1720.10">
    <property type="entry name" value="Multidrug resistance protein D"/>
    <property type="match status" value="1"/>
</dbReference>
<dbReference type="PANTHER" id="PTHR42718:SF49">
    <property type="entry name" value="EXPORT PROTEIN"/>
    <property type="match status" value="1"/>
</dbReference>
<gene>
    <name evidence="7" type="ORF">ACFQ2V_11420</name>
</gene>
<evidence type="ECO:0000259" key="6">
    <source>
        <dbReference type="PROSITE" id="PS50850"/>
    </source>
</evidence>
<feature type="transmembrane region" description="Helical" evidence="5">
    <location>
        <begin position="362"/>
        <end position="380"/>
    </location>
</feature>
<dbReference type="InterPro" id="IPR036259">
    <property type="entry name" value="MFS_trans_sf"/>
</dbReference>
<keyword evidence="3 5" id="KW-1133">Transmembrane helix</keyword>
<feature type="transmembrane region" description="Helical" evidence="5">
    <location>
        <begin position="462"/>
        <end position="487"/>
    </location>
</feature>
<evidence type="ECO:0000256" key="1">
    <source>
        <dbReference type="ARBA" id="ARBA00004651"/>
    </source>
</evidence>
<evidence type="ECO:0000256" key="3">
    <source>
        <dbReference type="ARBA" id="ARBA00022989"/>
    </source>
</evidence>
<dbReference type="SUPFAM" id="SSF103473">
    <property type="entry name" value="MFS general substrate transporter"/>
    <property type="match status" value="1"/>
</dbReference>
<feature type="transmembrane region" description="Helical" evidence="5">
    <location>
        <begin position="386"/>
        <end position="408"/>
    </location>
</feature>
<feature type="transmembrane region" description="Helical" evidence="5">
    <location>
        <begin position="429"/>
        <end position="450"/>
    </location>
</feature>
<feature type="transmembrane region" description="Helical" evidence="5">
    <location>
        <begin position="109"/>
        <end position="135"/>
    </location>
</feature>
<dbReference type="Pfam" id="PF07690">
    <property type="entry name" value="MFS_1"/>
    <property type="match status" value="1"/>
</dbReference>
<accession>A0ABW3MW37</accession>
<dbReference type="PROSITE" id="PS50850">
    <property type="entry name" value="MFS"/>
    <property type="match status" value="1"/>
</dbReference>
<feature type="transmembrane region" description="Helical" evidence="5">
    <location>
        <begin position="323"/>
        <end position="350"/>
    </location>
</feature>
<dbReference type="EMBL" id="JBHTKH010000006">
    <property type="protein sequence ID" value="MFD1054917.1"/>
    <property type="molecule type" value="Genomic_DNA"/>
</dbReference>
<reference evidence="8" key="1">
    <citation type="journal article" date="2019" name="Int. J. Syst. Evol. Microbiol.">
        <title>The Global Catalogue of Microorganisms (GCM) 10K type strain sequencing project: providing services to taxonomists for standard genome sequencing and annotation.</title>
        <authorList>
            <consortium name="The Broad Institute Genomics Platform"/>
            <consortium name="The Broad Institute Genome Sequencing Center for Infectious Disease"/>
            <person name="Wu L."/>
            <person name="Ma J."/>
        </authorList>
    </citation>
    <scope>NUCLEOTIDE SEQUENCE [LARGE SCALE GENOMIC DNA]</scope>
    <source>
        <strain evidence="8">CCUG 57508</strain>
    </source>
</reference>
<feature type="transmembrane region" description="Helical" evidence="5">
    <location>
        <begin position="81"/>
        <end position="102"/>
    </location>
</feature>
<proteinExistence type="predicted"/>
<evidence type="ECO:0000256" key="5">
    <source>
        <dbReference type="SAM" id="Phobius"/>
    </source>
</evidence>
<keyword evidence="4 5" id="KW-0472">Membrane</keyword>
<comment type="caution">
    <text evidence="7">The sequence shown here is derived from an EMBL/GenBank/DDBJ whole genome shotgun (WGS) entry which is preliminary data.</text>
</comment>
<feature type="transmembrane region" description="Helical" evidence="5">
    <location>
        <begin position="230"/>
        <end position="249"/>
    </location>
</feature>
<feature type="transmembrane region" description="Helical" evidence="5">
    <location>
        <begin position="295"/>
        <end position="317"/>
    </location>
</feature>
<evidence type="ECO:0000313" key="8">
    <source>
        <dbReference type="Proteomes" id="UP001597046"/>
    </source>
</evidence>
<feature type="transmembrane region" description="Helical" evidence="5">
    <location>
        <begin position="43"/>
        <end position="69"/>
    </location>
</feature>
<evidence type="ECO:0000313" key="7">
    <source>
        <dbReference type="EMBL" id="MFD1054917.1"/>
    </source>
</evidence>
<evidence type="ECO:0000256" key="2">
    <source>
        <dbReference type="ARBA" id="ARBA00022692"/>
    </source>
</evidence>
<dbReference type="PANTHER" id="PTHR42718">
    <property type="entry name" value="MAJOR FACILITATOR SUPERFAMILY MULTIDRUG TRANSPORTER MFSC"/>
    <property type="match status" value="1"/>
</dbReference>
<feature type="transmembrane region" description="Helical" evidence="5">
    <location>
        <begin position="261"/>
        <end position="283"/>
    </location>
</feature>
<comment type="subcellular location">
    <subcellularLocation>
        <location evidence="1">Cell membrane</location>
        <topology evidence="1">Multi-pass membrane protein</topology>
    </subcellularLocation>
</comment>